<accession>A0A4Q2DA80</accession>
<dbReference type="Proteomes" id="UP000290288">
    <property type="component" value="Unassembled WGS sequence"/>
</dbReference>
<reference evidence="1 2" key="1">
    <citation type="submission" date="2019-01" db="EMBL/GenBank/DDBJ databases">
        <title>Draft genome sequence of Psathyrella aberdarensis IHI B618.</title>
        <authorList>
            <person name="Buettner E."/>
            <person name="Kellner H."/>
        </authorList>
    </citation>
    <scope>NUCLEOTIDE SEQUENCE [LARGE SCALE GENOMIC DNA]</scope>
    <source>
        <strain evidence="1 2">IHI B618</strain>
    </source>
</reference>
<dbReference type="EMBL" id="SDEE01000427">
    <property type="protein sequence ID" value="RXW16543.1"/>
    <property type="molecule type" value="Genomic_DNA"/>
</dbReference>
<evidence type="ECO:0000313" key="2">
    <source>
        <dbReference type="Proteomes" id="UP000290288"/>
    </source>
</evidence>
<evidence type="ECO:0000313" key="1">
    <source>
        <dbReference type="EMBL" id="RXW16543.1"/>
    </source>
</evidence>
<dbReference type="AlphaFoldDB" id="A0A4Q2DA80"/>
<keyword evidence="2" id="KW-1185">Reference proteome</keyword>
<protein>
    <submittedName>
        <fullName evidence="1">Uncharacterized protein</fullName>
    </submittedName>
</protein>
<organism evidence="1 2">
    <name type="scientific">Candolleomyces aberdarensis</name>
    <dbReference type="NCBI Taxonomy" id="2316362"/>
    <lineage>
        <taxon>Eukaryota</taxon>
        <taxon>Fungi</taxon>
        <taxon>Dikarya</taxon>
        <taxon>Basidiomycota</taxon>
        <taxon>Agaricomycotina</taxon>
        <taxon>Agaricomycetes</taxon>
        <taxon>Agaricomycetidae</taxon>
        <taxon>Agaricales</taxon>
        <taxon>Agaricineae</taxon>
        <taxon>Psathyrellaceae</taxon>
        <taxon>Candolleomyces</taxon>
    </lineage>
</organism>
<gene>
    <name evidence="1" type="ORF">EST38_g9317</name>
</gene>
<name>A0A4Q2DA80_9AGAR</name>
<comment type="caution">
    <text evidence="1">The sequence shown here is derived from an EMBL/GenBank/DDBJ whole genome shotgun (WGS) entry which is preliminary data.</text>
</comment>
<sequence>MPWCDVQIPPEKAKENPLHINKVLCVPIHTQDGLKVQDPFGRLHNIAIRHTTIPHGRPRKMQETGKD</sequence>
<proteinExistence type="predicted"/>